<feature type="domain" description="GtrA/DPMS transmembrane" evidence="7">
    <location>
        <begin position="10"/>
        <end position="122"/>
    </location>
</feature>
<comment type="caution">
    <text evidence="8">The sequence shown here is derived from an EMBL/GenBank/DDBJ whole genome shotgun (WGS) entry which is preliminary data.</text>
</comment>
<evidence type="ECO:0000256" key="3">
    <source>
        <dbReference type="ARBA" id="ARBA00022692"/>
    </source>
</evidence>
<evidence type="ECO:0000259" key="7">
    <source>
        <dbReference type="Pfam" id="PF04138"/>
    </source>
</evidence>
<dbReference type="InterPro" id="IPR051401">
    <property type="entry name" value="GtrA_CellWall_Glycosyl"/>
</dbReference>
<evidence type="ECO:0000256" key="1">
    <source>
        <dbReference type="ARBA" id="ARBA00004141"/>
    </source>
</evidence>
<comment type="subcellular location">
    <subcellularLocation>
        <location evidence="1">Membrane</location>
        <topology evidence="1">Multi-pass membrane protein</topology>
    </subcellularLocation>
</comment>
<keyword evidence="4 6" id="KW-1133">Transmembrane helix</keyword>
<comment type="similarity">
    <text evidence="2">Belongs to the GtrA family.</text>
</comment>
<dbReference type="GO" id="GO:0005886">
    <property type="term" value="C:plasma membrane"/>
    <property type="evidence" value="ECO:0007669"/>
    <property type="project" value="TreeGrafter"/>
</dbReference>
<dbReference type="GO" id="GO:0000271">
    <property type="term" value="P:polysaccharide biosynthetic process"/>
    <property type="evidence" value="ECO:0007669"/>
    <property type="project" value="InterPro"/>
</dbReference>
<evidence type="ECO:0000313" key="8">
    <source>
        <dbReference type="EMBL" id="MBO2452168.1"/>
    </source>
</evidence>
<keyword evidence="3 6" id="KW-0812">Transmembrane</keyword>
<reference evidence="8" key="1">
    <citation type="submission" date="2021-03" db="EMBL/GenBank/DDBJ databases">
        <authorList>
            <person name="Kanchanasin P."/>
            <person name="Saeng-In P."/>
            <person name="Phongsopitanun W."/>
            <person name="Yuki M."/>
            <person name="Kudo T."/>
            <person name="Ohkuma M."/>
            <person name="Tanasupawat S."/>
        </authorList>
    </citation>
    <scope>NUCLEOTIDE SEQUENCE</scope>
    <source>
        <strain evidence="8">GKU 128</strain>
    </source>
</reference>
<dbReference type="Pfam" id="PF04138">
    <property type="entry name" value="GtrA_DPMS_TM"/>
    <property type="match status" value="1"/>
</dbReference>
<protein>
    <submittedName>
        <fullName evidence="8">GtrA family protein</fullName>
    </submittedName>
</protein>
<evidence type="ECO:0000313" key="9">
    <source>
        <dbReference type="Proteomes" id="UP000669179"/>
    </source>
</evidence>
<dbReference type="RefSeq" id="WP_208260055.1">
    <property type="nucleotide sequence ID" value="NZ_JAGEOJ010000015.1"/>
</dbReference>
<name>A0A939T6N6_9ACTN</name>
<feature type="transmembrane region" description="Helical" evidence="6">
    <location>
        <begin position="70"/>
        <end position="92"/>
    </location>
</feature>
<dbReference type="Proteomes" id="UP000669179">
    <property type="component" value="Unassembled WGS sequence"/>
</dbReference>
<evidence type="ECO:0000256" key="5">
    <source>
        <dbReference type="ARBA" id="ARBA00023136"/>
    </source>
</evidence>
<keyword evidence="5 6" id="KW-0472">Membrane</keyword>
<feature type="transmembrane region" description="Helical" evidence="6">
    <location>
        <begin position="12"/>
        <end position="29"/>
    </location>
</feature>
<keyword evidence="9" id="KW-1185">Reference proteome</keyword>
<dbReference type="AlphaFoldDB" id="A0A939T6N6"/>
<dbReference type="PANTHER" id="PTHR38459:SF6">
    <property type="entry name" value="ARABINOGALACTAN BIOSYNTHESIS RECRUITING PROTEIN RV3789"/>
    <property type="match status" value="1"/>
</dbReference>
<gene>
    <name evidence="8" type="ORF">J4573_34120</name>
</gene>
<dbReference type="InterPro" id="IPR007267">
    <property type="entry name" value="GtrA_DPMS_TM"/>
</dbReference>
<organism evidence="8 9">
    <name type="scientific">Actinomadura barringtoniae</name>
    <dbReference type="NCBI Taxonomy" id="1427535"/>
    <lineage>
        <taxon>Bacteria</taxon>
        <taxon>Bacillati</taxon>
        <taxon>Actinomycetota</taxon>
        <taxon>Actinomycetes</taxon>
        <taxon>Streptosporangiales</taxon>
        <taxon>Thermomonosporaceae</taxon>
        <taxon>Actinomadura</taxon>
    </lineage>
</organism>
<sequence>MNALVPQAMRFAVVGAVAVSIDFTLYRVLTMLTGFTDGSKAVSFMAATTLAYVLNRRWAFGGPGGSARLAGFVALYTSTFVVNVSVNAWMLWVLPGDLVVAFLTAQSASTTINFLILRVVIFRVSPKPLAAETERDVQVSVLR</sequence>
<evidence type="ECO:0000256" key="6">
    <source>
        <dbReference type="SAM" id="Phobius"/>
    </source>
</evidence>
<feature type="transmembrane region" description="Helical" evidence="6">
    <location>
        <begin position="41"/>
        <end position="58"/>
    </location>
</feature>
<feature type="transmembrane region" description="Helical" evidence="6">
    <location>
        <begin position="98"/>
        <end position="121"/>
    </location>
</feature>
<dbReference type="EMBL" id="JAGEOJ010000015">
    <property type="protein sequence ID" value="MBO2452168.1"/>
    <property type="molecule type" value="Genomic_DNA"/>
</dbReference>
<evidence type="ECO:0000256" key="4">
    <source>
        <dbReference type="ARBA" id="ARBA00022989"/>
    </source>
</evidence>
<accession>A0A939T6N6</accession>
<dbReference type="PANTHER" id="PTHR38459">
    <property type="entry name" value="PROPHAGE BACTOPRENOL-LINKED GLUCOSE TRANSLOCASE HOMOLOG"/>
    <property type="match status" value="1"/>
</dbReference>
<proteinExistence type="inferred from homology"/>
<evidence type="ECO:0000256" key="2">
    <source>
        <dbReference type="ARBA" id="ARBA00009399"/>
    </source>
</evidence>